<proteinExistence type="predicted"/>
<dbReference type="EMBL" id="JBBBZM010000150">
    <property type="protein sequence ID" value="KAL0632793.1"/>
    <property type="molecule type" value="Genomic_DNA"/>
</dbReference>
<evidence type="ECO:0000313" key="3">
    <source>
        <dbReference type="Proteomes" id="UP001447188"/>
    </source>
</evidence>
<accession>A0ABR3GA99</accession>
<reference evidence="2 3" key="1">
    <citation type="submission" date="2024-02" db="EMBL/GenBank/DDBJ databases">
        <title>Discinaceae phylogenomics.</title>
        <authorList>
            <person name="Dirks A.C."/>
            <person name="James T.Y."/>
        </authorList>
    </citation>
    <scope>NUCLEOTIDE SEQUENCE [LARGE SCALE GENOMIC DNA]</scope>
    <source>
        <strain evidence="2 3">ACD0624</strain>
    </source>
</reference>
<dbReference type="Gene3D" id="3.30.40.10">
    <property type="entry name" value="Zinc/RING finger domain, C3HC4 (zinc finger)"/>
    <property type="match status" value="1"/>
</dbReference>
<sequence length="431" mass="47383">MPRCLFARWLYCRPCRALPARQGGSPARVANVDPSPRVTQDSPGESVSVSRGRSGRYRVSFLEPSNASNPEIQHALGTRSARDDGESRGHVNTENRRNKRMRSQGREYVLPGDGEYQGPGDFQYRERGRVENRERDGPGNRELGNTEHRRPEETQSGPHARTRADIPARPPRVPPVRPYNHEFTELLGELRSAAIGWRDIVGITPAPAVTAERTRPPQPLVRPGGRRPVAVNPGFSRLASRSTRHVAGHRQEPADPIVAPTDAQLLSRPEDRRVEQPELLVHAPPAPRRSRLGRPMSFAVSVDEPISSSSNASPAPSGSAIPTPAPAGSLSRLAQDASVLLEQFSQRQRATDYISDENRAMINNAATGIAIIQARLQETAVRGTRGIRCQTPINAGADCIICYSNSADTVFMPCKHLVVCGVRTFLYKNRE</sequence>
<feature type="compositionally biased region" description="Pro residues" evidence="1">
    <location>
        <begin position="168"/>
        <end position="177"/>
    </location>
</feature>
<feature type="compositionally biased region" description="Low complexity" evidence="1">
    <location>
        <begin position="42"/>
        <end position="60"/>
    </location>
</feature>
<dbReference type="Pfam" id="PF13920">
    <property type="entry name" value="zf-C3HC4_3"/>
    <property type="match status" value="1"/>
</dbReference>
<organism evidence="2 3">
    <name type="scientific">Discina gigas</name>
    <dbReference type="NCBI Taxonomy" id="1032678"/>
    <lineage>
        <taxon>Eukaryota</taxon>
        <taxon>Fungi</taxon>
        <taxon>Dikarya</taxon>
        <taxon>Ascomycota</taxon>
        <taxon>Pezizomycotina</taxon>
        <taxon>Pezizomycetes</taxon>
        <taxon>Pezizales</taxon>
        <taxon>Discinaceae</taxon>
        <taxon>Discina</taxon>
    </lineage>
</organism>
<feature type="compositionally biased region" description="Basic and acidic residues" evidence="1">
    <location>
        <begin position="123"/>
        <end position="153"/>
    </location>
</feature>
<name>A0ABR3GA99_9PEZI</name>
<dbReference type="InterPro" id="IPR013083">
    <property type="entry name" value="Znf_RING/FYVE/PHD"/>
</dbReference>
<gene>
    <name evidence="2" type="ORF">Q9L58_008309</name>
</gene>
<feature type="region of interest" description="Disordered" evidence="1">
    <location>
        <begin position="211"/>
        <end position="233"/>
    </location>
</feature>
<feature type="compositionally biased region" description="Basic and acidic residues" evidence="1">
    <location>
        <begin position="80"/>
        <end position="96"/>
    </location>
</feature>
<feature type="region of interest" description="Disordered" evidence="1">
    <location>
        <begin position="20"/>
        <end position="177"/>
    </location>
</feature>
<evidence type="ECO:0000256" key="1">
    <source>
        <dbReference type="SAM" id="MobiDB-lite"/>
    </source>
</evidence>
<keyword evidence="3" id="KW-1185">Reference proteome</keyword>
<evidence type="ECO:0000313" key="2">
    <source>
        <dbReference type="EMBL" id="KAL0632793.1"/>
    </source>
</evidence>
<protein>
    <submittedName>
        <fullName evidence="2">Uncharacterized protein</fullName>
    </submittedName>
</protein>
<feature type="compositionally biased region" description="Low complexity" evidence="1">
    <location>
        <begin position="305"/>
        <end position="329"/>
    </location>
</feature>
<feature type="region of interest" description="Disordered" evidence="1">
    <location>
        <begin position="267"/>
        <end position="329"/>
    </location>
</feature>
<comment type="caution">
    <text evidence="2">The sequence shown here is derived from an EMBL/GenBank/DDBJ whole genome shotgun (WGS) entry which is preliminary data.</text>
</comment>
<dbReference type="Proteomes" id="UP001447188">
    <property type="component" value="Unassembled WGS sequence"/>
</dbReference>